<dbReference type="InterPro" id="IPR045233">
    <property type="entry name" value="GMPPB_N"/>
</dbReference>
<feature type="domain" description="Nucleotidyl transferase" evidence="7">
    <location>
        <begin position="2"/>
        <end position="228"/>
    </location>
</feature>
<comment type="similarity">
    <text evidence="2">Belongs to the transferase hexapeptide repeat family.</text>
</comment>
<proteinExistence type="inferred from homology"/>
<dbReference type="CDD" id="cd06425">
    <property type="entry name" value="M1P_guanylylT_B_like_N"/>
    <property type="match status" value="1"/>
</dbReference>
<dbReference type="Gene3D" id="2.160.10.10">
    <property type="entry name" value="Hexapeptide repeat proteins"/>
    <property type="match status" value="1"/>
</dbReference>
<evidence type="ECO:0000313" key="9">
    <source>
        <dbReference type="EMBL" id="CAH3155182.1"/>
    </source>
</evidence>
<dbReference type="GO" id="GO:0004475">
    <property type="term" value="F:mannose-1-phosphate guanylyltransferase (GTP) activity"/>
    <property type="evidence" value="ECO:0007669"/>
    <property type="project" value="UniProtKB-EC"/>
</dbReference>
<keyword evidence="4" id="KW-0808">Transferase</keyword>
<sequence length="355" mass="40006">MKALILVGGYGTRLRPLTLSKPKPLVEFCNKPMVMHQVEALAEVSWLDHGILSETKFRLNSLFIDIKNNRYFLGITITISQEKEPLGTAGPLALARDHLTVDEEPFFVLNSDVVCDFPFKQMLKFHRDHGKEGTIVVTKVEEPSKYGVVVYDAKTGRIDKFVEKPQVYVSNKINAGLYIFNPKMLSRIELRPTSIEKEIFPKMAQEDELFAFDLPGFWMDVGQPKDFLIGMGLFLHFLREKHPNRLHEGPGIIGNVLVDPTAKIGDGCRIGPNVVIGPGAVIQDGACLSRCTILQEAVIRSHSWIHSAIIGWKSVVGQWFVWKGISTWKTIIVKDEVYISMADRLLQIISDSHRP</sequence>
<keyword evidence="6" id="KW-0342">GTP-binding</keyword>
<dbReference type="SUPFAM" id="SSF53448">
    <property type="entry name" value="Nucleotide-diphospho-sugar transferases"/>
    <property type="match status" value="1"/>
</dbReference>
<dbReference type="Pfam" id="PF25087">
    <property type="entry name" value="GMPPB_C"/>
    <property type="match status" value="1"/>
</dbReference>
<comment type="caution">
    <text evidence="9">The sequence shown here is derived from an EMBL/GenBank/DDBJ whole genome shotgun (WGS) entry which is preliminary data.</text>
</comment>
<dbReference type="InterPro" id="IPR056729">
    <property type="entry name" value="GMPPB_C"/>
</dbReference>
<dbReference type="InterPro" id="IPR029044">
    <property type="entry name" value="Nucleotide-diphossugar_trans"/>
</dbReference>
<evidence type="ECO:0000259" key="7">
    <source>
        <dbReference type="Pfam" id="PF00483"/>
    </source>
</evidence>
<evidence type="ECO:0000313" key="10">
    <source>
        <dbReference type="Proteomes" id="UP001159428"/>
    </source>
</evidence>
<keyword evidence="5" id="KW-0547">Nucleotide-binding</keyword>
<evidence type="ECO:0000256" key="6">
    <source>
        <dbReference type="ARBA" id="ARBA00023134"/>
    </source>
</evidence>
<reference evidence="9 10" key="1">
    <citation type="submission" date="2022-05" db="EMBL/GenBank/DDBJ databases">
        <authorList>
            <consortium name="Genoscope - CEA"/>
            <person name="William W."/>
        </authorList>
    </citation>
    <scope>NUCLEOTIDE SEQUENCE [LARGE SCALE GENOMIC DNA]</scope>
</reference>
<dbReference type="FunFam" id="3.90.550.10:FF:000013">
    <property type="entry name" value="mannose-1-phosphate guanyltransferase beta"/>
    <property type="match status" value="1"/>
</dbReference>
<dbReference type="InterPro" id="IPR005835">
    <property type="entry name" value="NTP_transferase_dom"/>
</dbReference>
<accession>A0AAU9XQS3</accession>
<dbReference type="EMBL" id="CALNXJ010000057">
    <property type="protein sequence ID" value="CAH3155182.1"/>
    <property type="molecule type" value="Genomic_DNA"/>
</dbReference>
<dbReference type="Proteomes" id="UP001159428">
    <property type="component" value="Unassembled WGS sequence"/>
</dbReference>
<gene>
    <name evidence="9" type="ORF">PMEA_00027849</name>
</gene>
<protein>
    <recommendedName>
        <fullName evidence="3">mannose-1-phosphate guanylyltransferase</fullName>
        <ecNumber evidence="3">2.7.7.13</ecNumber>
    </recommendedName>
</protein>
<evidence type="ECO:0000256" key="5">
    <source>
        <dbReference type="ARBA" id="ARBA00022741"/>
    </source>
</evidence>
<comment type="pathway">
    <text evidence="1">Nucleotide-sugar biosynthesis; GDP-alpha-D-mannose biosynthesis; GDP-alpha-D-mannose from alpha-D-mannose 1-phosphate (GTP route): step 1/1.</text>
</comment>
<organism evidence="9 10">
    <name type="scientific">Pocillopora meandrina</name>
    <dbReference type="NCBI Taxonomy" id="46732"/>
    <lineage>
        <taxon>Eukaryota</taxon>
        <taxon>Metazoa</taxon>
        <taxon>Cnidaria</taxon>
        <taxon>Anthozoa</taxon>
        <taxon>Hexacorallia</taxon>
        <taxon>Scleractinia</taxon>
        <taxon>Astrocoeniina</taxon>
        <taxon>Pocilloporidae</taxon>
        <taxon>Pocillopora</taxon>
    </lineage>
</organism>
<dbReference type="EC" id="2.7.7.13" evidence="3"/>
<dbReference type="AlphaFoldDB" id="A0AAU9XQS3"/>
<evidence type="ECO:0000259" key="8">
    <source>
        <dbReference type="Pfam" id="PF25087"/>
    </source>
</evidence>
<dbReference type="Gene3D" id="3.90.550.10">
    <property type="entry name" value="Spore Coat Polysaccharide Biosynthesis Protein SpsA, Chain A"/>
    <property type="match status" value="1"/>
</dbReference>
<evidence type="ECO:0000256" key="2">
    <source>
        <dbReference type="ARBA" id="ARBA00007274"/>
    </source>
</evidence>
<name>A0AAU9XQS3_9CNID</name>
<dbReference type="GO" id="GO:0005525">
    <property type="term" value="F:GTP binding"/>
    <property type="evidence" value="ECO:0007669"/>
    <property type="project" value="UniProtKB-KW"/>
</dbReference>
<dbReference type="GO" id="GO:0009298">
    <property type="term" value="P:GDP-mannose biosynthetic process"/>
    <property type="evidence" value="ECO:0007669"/>
    <property type="project" value="InterPro"/>
</dbReference>
<dbReference type="Pfam" id="PF00483">
    <property type="entry name" value="NTP_transferase"/>
    <property type="match status" value="1"/>
</dbReference>
<dbReference type="InterPro" id="IPR050486">
    <property type="entry name" value="Mannose-1P_guanyltransferase"/>
</dbReference>
<feature type="domain" description="Mannose-1-phosphate guanyltransferase C-terminal" evidence="8">
    <location>
        <begin position="252"/>
        <end position="340"/>
    </location>
</feature>
<dbReference type="PANTHER" id="PTHR22572">
    <property type="entry name" value="SUGAR-1-PHOSPHATE GUANYL TRANSFERASE"/>
    <property type="match status" value="1"/>
</dbReference>
<keyword evidence="10" id="KW-1185">Reference proteome</keyword>
<evidence type="ECO:0000256" key="4">
    <source>
        <dbReference type="ARBA" id="ARBA00022679"/>
    </source>
</evidence>
<evidence type="ECO:0000256" key="1">
    <source>
        <dbReference type="ARBA" id="ARBA00004823"/>
    </source>
</evidence>
<evidence type="ECO:0000256" key="3">
    <source>
        <dbReference type="ARBA" id="ARBA00012387"/>
    </source>
</evidence>